<dbReference type="Proteomes" id="UP000887574">
    <property type="component" value="Unplaced"/>
</dbReference>
<evidence type="ECO:0000256" key="6">
    <source>
        <dbReference type="ARBA" id="ARBA00022777"/>
    </source>
</evidence>
<comment type="catalytic activity">
    <reaction evidence="8">
        <text>L-threonyl-[protein] + ATP = O-phospho-L-threonyl-[protein] + ADP + H(+)</text>
        <dbReference type="Rhea" id="RHEA:46608"/>
        <dbReference type="Rhea" id="RHEA-COMP:11060"/>
        <dbReference type="Rhea" id="RHEA-COMP:11605"/>
        <dbReference type="ChEBI" id="CHEBI:15378"/>
        <dbReference type="ChEBI" id="CHEBI:30013"/>
        <dbReference type="ChEBI" id="CHEBI:30616"/>
        <dbReference type="ChEBI" id="CHEBI:61977"/>
        <dbReference type="ChEBI" id="CHEBI:456216"/>
        <dbReference type="EC" id="2.7.11.22"/>
    </reaction>
</comment>
<evidence type="ECO:0000256" key="5">
    <source>
        <dbReference type="ARBA" id="ARBA00022741"/>
    </source>
</evidence>
<evidence type="ECO:0000256" key="1">
    <source>
        <dbReference type="ARBA" id="ARBA00006485"/>
    </source>
</evidence>
<dbReference type="WBParaSite" id="jg4915">
    <property type="protein sequence ID" value="jg4915"/>
    <property type="gene ID" value="jg4915"/>
</dbReference>
<dbReference type="PANTHER" id="PTHR24056">
    <property type="entry name" value="CELL DIVISION PROTEIN KINASE"/>
    <property type="match status" value="1"/>
</dbReference>
<evidence type="ECO:0000313" key="14">
    <source>
        <dbReference type="WBParaSite" id="jg4915"/>
    </source>
</evidence>
<name>A0A915EBJ3_9BILA</name>
<dbReference type="Gene3D" id="1.10.510.10">
    <property type="entry name" value="Transferase(Phosphotransferase) domain 1"/>
    <property type="match status" value="1"/>
</dbReference>
<dbReference type="GO" id="GO:0004693">
    <property type="term" value="F:cyclin-dependent protein serine/threonine kinase activity"/>
    <property type="evidence" value="ECO:0007669"/>
    <property type="project" value="UniProtKB-EC"/>
</dbReference>
<dbReference type="InterPro" id="IPR017441">
    <property type="entry name" value="Protein_kinase_ATP_BS"/>
</dbReference>
<dbReference type="PANTHER" id="PTHR24056:SF508">
    <property type="entry name" value="CYCLIN-DEPENDENT KINASE 10"/>
    <property type="match status" value="1"/>
</dbReference>
<keyword evidence="7 10" id="KW-0067">ATP-binding</keyword>
<evidence type="ECO:0000256" key="10">
    <source>
        <dbReference type="PROSITE-ProRule" id="PRU10141"/>
    </source>
</evidence>
<dbReference type="InterPro" id="IPR011009">
    <property type="entry name" value="Kinase-like_dom_sf"/>
</dbReference>
<accession>A0A915EBJ3</accession>
<evidence type="ECO:0000256" key="8">
    <source>
        <dbReference type="ARBA" id="ARBA00047811"/>
    </source>
</evidence>
<dbReference type="GO" id="GO:0007346">
    <property type="term" value="P:regulation of mitotic cell cycle"/>
    <property type="evidence" value="ECO:0007669"/>
    <property type="project" value="TreeGrafter"/>
</dbReference>
<evidence type="ECO:0000259" key="12">
    <source>
        <dbReference type="PROSITE" id="PS50011"/>
    </source>
</evidence>
<keyword evidence="6" id="KW-0418">Kinase</keyword>
<reference evidence="14" key="1">
    <citation type="submission" date="2022-11" db="UniProtKB">
        <authorList>
            <consortium name="WormBaseParasite"/>
        </authorList>
    </citation>
    <scope>IDENTIFICATION</scope>
</reference>
<keyword evidence="13" id="KW-1185">Reference proteome</keyword>
<evidence type="ECO:0000256" key="11">
    <source>
        <dbReference type="RuleBase" id="RU000304"/>
    </source>
</evidence>
<dbReference type="PROSITE" id="PS00107">
    <property type="entry name" value="PROTEIN_KINASE_ATP"/>
    <property type="match status" value="1"/>
</dbReference>
<feature type="binding site" evidence="10">
    <location>
        <position position="81"/>
    </location>
    <ligand>
        <name>ATP</name>
        <dbReference type="ChEBI" id="CHEBI:30616"/>
    </ligand>
</feature>
<evidence type="ECO:0000256" key="4">
    <source>
        <dbReference type="ARBA" id="ARBA00022679"/>
    </source>
</evidence>
<evidence type="ECO:0000256" key="2">
    <source>
        <dbReference type="ARBA" id="ARBA00012425"/>
    </source>
</evidence>
<dbReference type="GO" id="GO:0005524">
    <property type="term" value="F:ATP binding"/>
    <property type="evidence" value="ECO:0007669"/>
    <property type="project" value="UniProtKB-UniRule"/>
</dbReference>
<dbReference type="SMART" id="SM00220">
    <property type="entry name" value="S_TKc"/>
    <property type="match status" value="1"/>
</dbReference>
<protein>
    <recommendedName>
        <fullName evidence="2">cyclin-dependent kinase</fullName>
        <ecNumber evidence="2">2.7.11.22</ecNumber>
    </recommendedName>
</protein>
<dbReference type="Pfam" id="PF00069">
    <property type="entry name" value="Pkinase"/>
    <property type="match status" value="1"/>
</dbReference>
<keyword evidence="3 11" id="KW-0723">Serine/threonine-protein kinase</keyword>
<dbReference type="Gene3D" id="3.30.200.20">
    <property type="entry name" value="Phosphorylase Kinase, domain 1"/>
    <property type="match status" value="1"/>
</dbReference>
<evidence type="ECO:0000256" key="3">
    <source>
        <dbReference type="ARBA" id="ARBA00022527"/>
    </source>
</evidence>
<dbReference type="InterPro" id="IPR000719">
    <property type="entry name" value="Prot_kinase_dom"/>
</dbReference>
<evidence type="ECO:0000256" key="7">
    <source>
        <dbReference type="ARBA" id="ARBA00022840"/>
    </source>
</evidence>
<evidence type="ECO:0000313" key="13">
    <source>
        <dbReference type="Proteomes" id="UP000887574"/>
    </source>
</evidence>
<dbReference type="PROSITE" id="PS00108">
    <property type="entry name" value="PROTEIN_KINASE_ST"/>
    <property type="match status" value="1"/>
</dbReference>
<dbReference type="EC" id="2.7.11.22" evidence="2"/>
<comment type="catalytic activity">
    <reaction evidence="9">
        <text>L-seryl-[protein] + ATP = O-phospho-L-seryl-[protein] + ADP + H(+)</text>
        <dbReference type="Rhea" id="RHEA:17989"/>
        <dbReference type="Rhea" id="RHEA-COMP:9863"/>
        <dbReference type="Rhea" id="RHEA-COMP:11604"/>
        <dbReference type="ChEBI" id="CHEBI:15378"/>
        <dbReference type="ChEBI" id="CHEBI:29999"/>
        <dbReference type="ChEBI" id="CHEBI:30616"/>
        <dbReference type="ChEBI" id="CHEBI:83421"/>
        <dbReference type="ChEBI" id="CHEBI:456216"/>
        <dbReference type="EC" id="2.7.11.22"/>
    </reaction>
</comment>
<dbReference type="InterPro" id="IPR050108">
    <property type="entry name" value="CDK"/>
</dbReference>
<comment type="similarity">
    <text evidence="1">Belongs to the protein kinase superfamily. CMGC Ser/Thr protein kinase family. CDC2/CDKX subfamily.</text>
</comment>
<keyword evidence="5 10" id="KW-0547">Nucleotide-binding</keyword>
<dbReference type="PROSITE" id="PS50011">
    <property type="entry name" value="PROTEIN_KINASE_DOM"/>
    <property type="match status" value="1"/>
</dbReference>
<dbReference type="InterPro" id="IPR008271">
    <property type="entry name" value="Ser/Thr_kinase_AS"/>
</dbReference>
<feature type="domain" description="Protein kinase" evidence="12">
    <location>
        <begin position="52"/>
        <end position="333"/>
    </location>
</feature>
<dbReference type="SUPFAM" id="SSF56112">
    <property type="entry name" value="Protein kinase-like (PK-like)"/>
    <property type="match status" value="1"/>
</dbReference>
<organism evidence="13 14">
    <name type="scientific">Ditylenchus dipsaci</name>
    <dbReference type="NCBI Taxonomy" id="166011"/>
    <lineage>
        <taxon>Eukaryota</taxon>
        <taxon>Metazoa</taxon>
        <taxon>Ecdysozoa</taxon>
        <taxon>Nematoda</taxon>
        <taxon>Chromadorea</taxon>
        <taxon>Rhabditida</taxon>
        <taxon>Tylenchina</taxon>
        <taxon>Tylenchomorpha</taxon>
        <taxon>Sphaerularioidea</taxon>
        <taxon>Anguinidae</taxon>
        <taxon>Anguininae</taxon>
        <taxon>Ditylenchus</taxon>
    </lineage>
</organism>
<dbReference type="GO" id="GO:0005634">
    <property type="term" value="C:nucleus"/>
    <property type="evidence" value="ECO:0007669"/>
    <property type="project" value="TreeGrafter"/>
</dbReference>
<dbReference type="AlphaFoldDB" id="A0A915EBJ3"/>
<sequence>MDGANHDDSTMEIAEVSVQKDQFSYTSIFSLQQETIPLERVGSGACRSVNEFDKIRKLGEGTYGIVYEGLDKVTGEKVALKQVRLDMKKEGVSISVIREIHSLMDIEHENIVRLFDCAVGKKIHKIFLVMEYCNQDLASLLDNMQSPSQSHKSNVFCCNFLKLMIDPFLNTVDSGLNHLHKSFLIHRDIKVSNLLLTDNGVLKIADFGLARLFGDPPTEMTPRVVTLWYRSPELLFGSKFQSTPIDMWACGCILGELLLHKPLLPGRDEIDQVRKIIHLLGTPTERIWPGLSKLTLICFPNSPPECIDLLNRLFAYDPARRATAAECLDSDYLNTSPLPCDPSMMPSLTGLTRKSRKRVNAE</sequence>
<dbReference type="FunFam" id="1.10.510.10:FF:000624">
    <property type="entry name" value="Mitogen-activated protein kinase"/>
    <property type="match status" value="1"/>
</dbReference>
<dbReference type="FunFam" id="3.30.200.20:FF:000124">
    <property type="entry name" value="Cyclin-dependent kinase 4"/>
    <property type="match status" value="1"/>
</dbReference>
<keyword evidence="4" id="KW-0808">Transferase</keyword>
<evidence type="ECO:0000256" key="9">
    <source>
        <dbReference type="ARBA" id="ARBA00048367"/>
    </source>
</evidence>
<proteinExistence type="inferred from homology"/>